<evidence type="ECO:0000313" key="3">
    <source>
        <dbReference type="Proteomes" id="UP000078252"/>
    </source>
</evidence>
<evidence type="ECO:0000313" key="2">
    <source>
        <dbReference type="EMBL" id="KTR07208.1"/>
    </source>
</evidence>
<keyword evidence="1" id="KW-0472">Membrane</keyword>
<keyword evidence="1" id="KW-1133">Transmembrane helix</keyword>
<feature type="transmembrane region" description="Helical" evidence="1">
    <location>
        <begin position="40"/>
        <end position="60"/>
    </location>
</feature>
<gene>
    <name evidence="2" type="ORF">NS184_07955</name>
</gene>
<reference evidence="2 3" key="1">
    <citation type="journal article" date="2016" name="Front. Microbiol.">
        <title>Genomic Resource of Rice Seed Associated Bacteria.</title>
        <authorList>
            <person name="Midha S."/>
            <person name="Bansal K."/>
            <person name="Sharma S."/>
            <person name="Kumar N."/>
            <person name="Patil P.P."/>
            <person name="Chaudhry V."/>
            <person name="Patil P.B."/>
        </authorList>
    </citation>
    <scope>NUCLEOTIDE SEQUENCE [LARGE SCALE GENOMIC DNA]</scope>
    <source>
        <strain evidence="2 3">NS184</strain>
    </source>
</reference>
<dbReference type="Proteomes" id="UP000078252">
    <property type="component" value="Unassembled WGS sequence"/>
</dbReference>
<dbReference type="PATRIC" id="fig|33881.3.peg.1913"/>
<proteinExistence type="predicted"/>
<protein>
    <submittedName>
        <fullName evidence="2">Uncharacterized protein</fullName>
    </submittedName>
</protein>
<organism evidence="2 3">
    <name type="scientific">Curtobacterium luteum</name>
    <dbReference type="NCBI Taxonomy" id="33881"/>
    <lineage>
        <taxon>Bacteria</taxon>
        <taxon>Bacillati</taxon>
        <taxon>Actinomycetota</taxon>
        <taxon>Actinomycetes</taxon>
        <taxon>Micrococcales</taxon>
        <taxon>Microbacteriaceae</taxon>
        <taxon>Curtobacterium</taxon>
    </lineage>
</organism>
<keyword evidence="1" id="KW-0812">Transmembrane</keyword>
<dbReference type="AlphaFoldDB" id="A0A175RV72"/>
<comment type="caution">
    <text evidence="2">The sequence shown here is derived from an EMBL/GenBank/DDBJ whole genome shotgun (WGS) entry which is preliminary data.</text>
</comment>
<feature type="transmembrane region" description="Helical" evidence="1">
    <location>
        <begin position="12"/>
        <end position="34"/>
    </location>
</feature>
<name>A0A175RV72_9MICO</name>
<accession>A0A175RV72</accession>
<evidence type="ECO:0000256" key="1">
    <source>
        <dbReference type="SAM" id="Phobius"/>
    </source>
</evidence>
<dbReference type="EMBL" id="LDQC01000042">
    <property type="protein sequence ID" value="KTR07208.1"/>
    <property type="molecule type" value="Genomic_DNA"/>
</dbReference>
<sequence length="73" mass="7655">MERTGRTPGGVVGAWFNVVVCAVLVVGLPIAVLARGQGAVNSALAVVLTAVAVAMEVLFVRNLRQQLARRRGE</sequence>